<comment type="caution">
    <text evidence="2">The sequence shown here is derived from an EMBL/GenBank/DDBJ whole genome shotgun (WGS) entry which is preliminary data.</text>
</comment>
<evidence type="ECO:0000313" key="3">
    <source>
        <dbReference type="Proteomes" id="UP000559027"/>
    </source>
</evidence>
<reference evidence="2 3" key="1">
    <citation type="journal article" date="2020" name="ISME J.">
        <title>Uncovering the hidden diversity of litter-decomposition mechanisms in mushroom-forming fungi.</title>
        <authorList>
            <person name="Floudas D."/>
            <person name="Bentzer J."/>
            <person name="Ahren D."/>
            <person name="Johansson T."/>
            <person name="Persson P."/>
            <person name="Tunlid A."/>
        </authorList>
    </citation>
    <scope>NUCLEOTIDE SEQUENCE [LARGE SCALE GENOMIC DNA]</scope>
    <source>
        <strain evidence="2 3">CBS 146.42</strain>
    </source>
</reference>
<sequence length="513" mass="57510">MFRGIRFCIHSYFLERDSYYWKKLLSEDDFPGSNEMAPFILDEDPDDLANFLWVFYNPIYEATDTQWMAIFRLATKWQCPDIREFAISYLETLSVELGELPPPGFSGPTFSSACDSLSYKEPSQIAAEVSGPGVDLESSVEPLSDHEAISNFGEERQDNDASIAGIFSGEVEGQMPDETGSESSSEALDPIDPIIGEWEIIRMDKHDRTSARSEHYTRLPVMRHDFILPYCLVISFIEHSRIASIIDNAAQRKRNRQKNQRRGLGKDVLARIAGETIDAIETGSYTLPNPQTRPNDPVTTIDLRANVENLKVNTTYYAPDSAIASWAQTSSQSQDTPSIARSTKIWAVEKSTLETSRWLVEKLASEPQTTSGKVSGPQGRRAHAVGVLNFASARNPGGGFKTGARAQEESIARSSTLYPSLTCSIGQQFYDYHHSITDKGKNTGYYSHAIIYSPSVLVFRNDAGTWVRPFEIDILTSPAVNAGVVRQKRQQAIDRARQSHIPKRTWRLEFTRP</sequence>
<dbReference type="Gene3D" id="3.40.220.10">
    <property type="entry name" value="Leucine Aminopeptidase, subunit E, domain 1"/>
    <property type="match status" value="1"/>
</dbReference>
<dbReference type="PANTHER" id="PTHR35596">
    <property type="entry name" value="DUF2263 DOMAIN-CONTAINING PROTEIN"/>
    <property type="match status" value="1"/>
</dbReference>
<dbReference type="Gene3D" id="3.30.710.10">
    <property type="entry name" value="Potassium Channel Kv1.1, Chain A"/>
    <property type="match status" value="1"/>
</dbReference>
<protein>
    <recommendedName>
        <fullName evidence="1">Microbial-type PARG catalytic domain-containing protein</fullName>
    </recommendedName>
</protein>
<dbReference type="Pfam" id="PF10021">
    <property type="entry name" value="PARG_cat_microb"/>
    <property type="match status" value="1"/>
</dbReference>
<dbReference type="InterPro" id="IPR012664">
    <property type="entry name" value="CHP02452"/>
</dbReference>
<keyword evidence="3" id="KW-1185">Reference proteome</keyword>
<gene>
    <name evidence="2" type="ORF">D9756_005656</name>
</gene>
<dbReference type="InterPro" id="IPR019261">
    <property type="entry name" value="PARG_cat_microbial"/>
</dbReference>
<dbReference type="InterPro" id="IPR043472">
    <property type="entry name" value="Macro_dom-like"/>
</dbReference>
<accession>A0A8H5FZL2</accession>
<dbReference type="AlphaFoldDB" id="A0A8H5FZL2"/>
<dbReference type="OrthoDB" id="9985428at2759"/>
<organism evidence="2 3">
    <name type="scientific">Leucocoprinus leucothites</name>
    <dbReference type="NCBI Taxonomy" id="201217"/>
    <lineage>
        <taxon>Eukaryota</taxon>
        <taxon>Fungi</taxon>
        <taxon>Dikarya</taxon>
        <taxon>Basidiomycota</taxon>
        <taxon>Agaricomycotina</taxon>
        <taxon>Agaricomycetes</taxon>
        <taxon>Agaricomycetidae</taxon>
        <taxon>Agaricales</taxon>
        <taxon>Agaricineae</taxon>
        <taxon>Agaricaceae</taxon>
        <taxon>Leucocoprinus</taxon>
    </lineage>
</organism>
<dbReference type="Proteomes" id="UP000559027">
    <property type="component" value="Unassembled WGS sequence"/>
</dbReference>
<dbReference type="PANTHER" id="PTHR35596:SF1">
    <property type="entry name" value="MICROBIAL-TYPE PARG CATALYTIC DOMAIN-CONTAINING PROTEIN"/>
    <property type="match status" value="1"/>
</dbReference>
<dbReference type="InterPro" id="IPR011333">
    <property type="entry name" value="SKP1/BTB/POZ_sf"/>
</dbReference>
<dbReference type="EMBL" id="JAACJO010000008">
    <property type="protein sequence ID" value="KAF5354627.1"/>
    <property type="molecule type" value="Genomic_DNA"/>
</dbReference>
<evidence type="ECO:0000313" key="2">
    <source>
        <dbReference type="EMBL" id="KAF5354627.1"/>
    </source>
</evidence>
<evidence type="ECO:0000259" key="1">
    <source>
        <dbReference type="Pfam" id="PF10021"/>
    </source>
</evidence>
<name>A0A8H5FZL2_9AGAR</name>
<proteinExistence type="predicted"/>
<dbReference type="SUPFAM" id="SSF54695">
    <property type="entry name" value="POZ domain"/>
    <property type="match status" value="1"/>
</dbReference>
<dbReference type="NCBIfam" id="TIGR02452">
    <property type="entry name" value="TIGR02452 family protein"/>
    <property type="match status" value="1"/>
</dbReference>
<feature type="domain" description="Microbial-type PARG catalytic" evidence="1">
    <location>
        <begin position="273"/>
        <end position="461"/>
    </location>
</feature>